<keyword evidence="2" id="KW-1185">Reference proteome</keyword>
<gene>
    <name evidence="1" type="ORF">SAMN02982922_1329</name>
</gene>
<dbReference type="Gene3D" id="3.30.1330.40">
    <property type="entry name" value="RutC-like"/>
    <property type="match status" value="1"/>
</dbReference>
<reference evidence="1 2" key="1">
    <citation type="submission" date="2017-04" db="EMBL/GenBank/DDBJ databases">
        <authorList>
            <person name="Afonso C.L."/>
            <person name="Miller P.J."/>
            <person name="Scott M.A."/>
            <person name="Spackman E."/>
            <person name="Goraichik I."/>
            <person name="Dimitrov K.M."/>
            <person name="Suarez D.L."/>
            <person name="Swayne D.E."/>
        </authorList>
    </citation>
    <scope>NUCLEOTIDE SEQUENCE [LARGE SCALE GENOMIC DNA]</scope>
    <source>
        <strain evidence="1 2">B5P</strain>
    </source>
</reference>
<dbReference type="OrthoDB" id="9799840at2"/>
<dbReference type="EMBL" id="FXBL01000004">
    <property type="protein sequence ID" value="SMH32763.1"/>
    <property type="molecule type" value="Genomic_DNA"/>
</dbReference>
<dbReference type="AlphaFoldDB" id="A0A1X7N5T4"/>
<dbReference type="SUPFAM" id="SSF55298">
    <property type="entry name" value="YjgF-like"/>
    <property type="match status" value="1"/>
</dbReference>
<evidence type="ECO:0000313" key="2">
    <source>
        <dbReference type="Proteomes" id="UP000193083"/>
    </source>
</evidence>
<dbReference type="InterPro" id="IPR035959">
    <property type="entry name" value="RutC-like_sf"/>
</dbReference>
<accession>A0A1X7N5T4</accession>
<evidence type="ECO:0000313" key="1">
    <source>
        <dbReference type="EMBL" id="SMH32763.1"/>
    </source>
</evidence>
<protein>
    <submittedName>
        <fullName evidence="1">Enamine deaminase RidA, house cleaning of reactive enamine intermediates, YjgF/YER057c/UK114 family</fullName>
    </submittedName>
</protein>
<dbReference type="InterPro" id="IPR006175">
    <property type="entry name" value="YjgF/YER057c/UK114"/>
</dbReference>
<organism evidence="1 2">
    <name type="scientific">Mesorhizobium australicum</name>
    <dbReference type="NCBI Taxonomy" id="536018"/>
    <lineage>
        <taxon>Bacteria</taxon>
        <taxon>Pseudomonadati</taxon>
        <taxon>Pseudomonadota</taxon>
        <taxon>Alphaproteobacteria</taxon>
        <taxon>Hyphomicrobiales</taxon>
        <taxon>Phyllobacteriaceae</taxon>
        <taxon>Mesorhizobium</taxon>
    </lineage>
</organism>
<dbReference type="CDD" id="cd06154">
    <property type="entry name" value="YjgF_YER057c_UK114_like_6"/>
    <property type="match status" value="1"/>
</dbReference>
<dbReference type="RefSeq" id="WP_085463430.1">
    <property type="nucleotide sequence ID" value="NZ_FXBL01000004.1"/>
</dbReference>
<sequence length="129" mass="14610">MRRLIATNSPFERKYGYSRAVVDEPFVFVSGVVGYEEGSTTLPPDIRRQVWNCWRIIGDALAQAEFDLADIVRATYYVTDRAYMVPVAEVCGEVLAQIRPASTLMTVSSLMLPEMWVEIEVTAKRRSVD</sequence>
<dbReference type="PANTHER" id="PTHR43857">
    <property type="entry name" value="BLR7761 PROTEIN"/>
    <property type="match status" value="1"/>
</dbReference>
<dbReference type="PANTHER" id="PTHR43857:SF1">
    <property type="entry name" value="YJGH FAMILY PROTEIN"/>
    <property type="match status" value="1"/>
</dbReference>
<name>A0A1X7N5T4_9HYPH</name>
<dbReference type="Proteomes" id="UP000193083">
    <property type="component" value="Unassembled WGS sequence"/>
</dbReference>
<proteinExistence type="predicted"/>
<dbReference type="Pfam" id="PF01042">
    <property type="entry name" value="Ribonuc_L-PSP"/>
    <property type="match status" value="1"/>
</dbReference>